<dbReference type="PANTHER" id="PTHR43652:SF2">
    <property type="entry name" value="BASIC AMINO ACID ANTIPORTER YFCC-RELATED"/>
    <property type="match status" value="1"/>
</dbReference>
<proteinExistence type="predicted"/>
<organism evidence="8 9">
    <name type="scientific">Halomonas cupida</name>
    <dbReference type="NCBI Taxonomy" id="44933"/>
    <lineage>
        <taxon>Bacteria</taxon>
        <taxon>Pseudomonadati</taxon>
        <taxon>Pseudomonadota</taxon>
        <taxon>Gammaproteobacteria</taxon>
        <taxon>Oceanospirillales</taxon>
        <taxon>Halomonadaceae</taxon>
        <taxon>Halomonas</taxon>
    </lineage>
</organism>
<dbReference type="AlphaFoldDB" id="A0A1M7HYA2"/>
<evidence type="ECO:0000256" key="3">
    <source>
        <dbReference type="ARBA" id="ARBA00022692"/>
    </source>
</evidence>
<evidence type="ECO:0000256" key="4">
    <source>
        <dbReference type="ARBA" id="ARBA00022989"/>
    </source>
</evidence>
<evidence type="ECO:0000256" key="6">
    <source>
        <dbReference type="SAM" id="Phobius"/>
    </source>
</evidence>
<feature type="transmembrane region" description="Helical" evidence="6">
    <location>
        <begin position="424"/>
        <end position="443"/>
    </location>
</feature>
<dbReference type="RefSeq" id="WP_073435755.1">
    <property type="nucleotide sequence ID" value="NZ_BJXU01000069.1"/>
</dbReference>
<dbReference type="STRING" id="44933.SAMN05660971_02730"/>
<dbReference type="InterPro" id="IPR051679">
    <property type="entry name" value="DASS-Related_Transporters"/>
</dbReference>
<evidence type="ECO:0000256" key="1">
    <source>
        <dbReference type="ARBA" id="ARBA00004651"/>
    </source>
</evidence>
<feature type="transmembrane region" description="Helical" evidence="6">
    <location>
        <begin position="211"/>
        <end position="229"/>
    </location>
</feature>
<keyword evidence="2" id="KW-1003">Cell membrane</keyword>
<accession>A0A1M7HYA2</accession>
<feature type="transmembrane region" description="Helical" evidence="6">
    <location>
        <begin position="149"/>
        <end position="165"/>
    </location>
</feature>
<evidence type="ECO:0000313" key="9">
    <source>
        <dbReference type="Proteomes" id="UP000184123"/>
    </source>
</evidence>
<dbReference type="PANTHER" id="PTHR43652">
    <property type="entry name" value="BASIC AMINO ACID ANTIPORTER YFCC-RELATED"/>
    <property type="match status" value="1"/>
</dbReference>
<evidence type="ECO:0000256" key="5">
    <source>
        <dbReference type="ARBA" id="ARBA00023136"/>
    </source>
</evidence>
<dbReference type="Proteomes" id="UP000321726">
    <property type="component" value="Unassembled WGS sequence"/>
</dbReference>
<keyword evidence="4 6" id="KW-1133">Transmembrane helix</keyword>
<feature type="transmembrane region" description="Helical" evidence="6">
    <location>
        <begin position="126"/>
        <end position="143"/>
    </location>
</feature>
<dbReference type="EMBL" id="BJXU01000069">
    <property type="protein sequence ID" value="GEN23941.1"/>
    <property type="molecule type" value="Genomic_DNA"/>
</dbReference>
<keyword evidence="5 6" id="KW-0472">Membrane</keyword>
<comment type="subcellular location">
    <subcellularLocation>
        <location evidence="1">Cell membrane</location>
        <topology evidence="1">Multi-pass membrane protein</topology>
    </subcellularLocation>
</comment>
<dbReference type="GO" id="GO:0005886">
    <property type="term" value="C:plasma membrane"/>
    <property type="evidence" value="ECO:0007669"/>
    <property type="project" value="UniProtKB-SubCell"/>
</dbReference>
<dbReference type="Proteomes" id="UP000184123">
    <property type="component" value="Unassembled WGS sequence"/>
</dbReference>
<feature type="transmembrane region" description="Helical" evidence="6">
    <location>
        <begin position="450"/>
        <end position="471"/>
    </location>
</feature>
<dbReference type="InterPro" id="IPR018385">
    <property type="entry name" value="C4_dicarb_anaerob_car-like"/>
</dbReference>
<feature type="transmembrane region" description="Helical" evidence="6">
    <location>
        <begin position="290"/>
        <end position="310"/>
    </location>
</feature>
<feature type="transmembrane region" description="Helical" evidence="6">
    <location>
        <begin position="395"/>
        <end position="418"/>
    </location>
</feature>
<feature type="transmembrane region" description="Helical" evidence="6">
    <location>
        <begin position="90"/>
        <end position="114"/>
    </location>
</feature>
<reference evidence="8 9" key="1">
    <citation type="submission" date="2016-11" db="EMBL/GenBank/DDBJ databases">
        <authorList>
            <person name="Jaros S."/>
            <person name="Januszkiewicz K."/>
            <person name="Wedrychowicz H."/>
        </authorList>
    </citation>
    <scope>NUCLEOTIDE SEQUENCE [LARGE SCALE GENOMIC DNA]</scope>
    <source>
        <strain evidence="8 9">DSM 4740</strain>
    </source>
</reference>
<feature type="transmembrane region" description="Helical" evidence="6">
    <location>
        <begin position="363"/>
        <end position="383"/>
    </location>
</feature>
<sequence length="474" mass="50871">MSDLERTTTRETAQQRTMKFPHIFVVLFTFICLAALSTYLVDAGSYERTTTEQGQTVVVPGSYAPVETEKAGWLTPFMAVFEGMREGSSIIFFIFISGGAFGVLKATGVLQTLVASVSQALSERDIVLIPLLMLLFAAGGATFGLAEETIAFIIILAPMLRLLGYDSITAAAVPLVGAGAGFSAAFMNPFTVGVAQDIAQLPIFSGMTLRAGYWVIFVGVSITFVTRYASRVKARPEHSPVYNSDRRQFGNPEPMQINQRLSLSDKLVLTAFIGAIITIAYGVIRHGWYIGEMSGVFLLMGILVGALARMGPNEIAEHFVSGIKEIAMGALVVGFAYGILIVLKDGSILDTILHQLEGLLGDMPAVLTATSMFLVQLLLNFLVPSGSGQAALTMPLMVPLADMVGVTRQTAVLAFQFGDGISNIITPTSGYFMAGLAVAGVSWSKWIKWILPLVLIQLLMASSMITLAHLISWS</sequence>
<gene>
    <name evidence="7" type="ORF">HCU01_18900</name>
    <name evidence="8" type="ORF">SAMN05660971_02730</name>
</gene>
<name>A0A1M7HYA2_9GAMM</name>
<dbReference type="Pfam" id="PF03606">
    <property type="entry name" value="DcuC"/>
    <property type="match status" value="1"/>
</dbReference>
<keyword evidence="3 6" id="KW-0812">Transmembrane</keyword>
<evidence type="ECO:0000313" key="8">
    <source>
        <dbReference type="EMBL" id="SHM33349.1"/>
    </source>
</evidence>
<feature type="transmembrane region" description="Helical" evidence="6">
    <location>
        <begin position="20"/>
        <end position="41"/>
    </location>
</feature>
<evidence type="ECO:0000313" key="7">
    <source>
        <dbReference type="EMBL" id="GEN23941.1"/>
    </source>
</evidence>
<reference evidence="7 10" key="2">
    <citation type="submission" date="2019-07" db="EMBL/GenBank/DDBJ databases">
        <title>Whole genome shotgun sequence of Halomonas cupida NBRC 102219.</title>
        <authorList>
            <person name="Hosoyama A."/>
            <person name="Uohara A."/>
            <person name="Ohji S."/>
            <person name="Ichikawa N."/>
        </authorList>
    </citation>
    <scope>NUCLEOTIDE SEQUENCE [LARGE SCALE GENOMIC DNA]</scope>
    <source>
        <strain evidence="7 10">NBRC 102219</strain>
    </source>
</reference>
<protein>
    <submittedName>
        <fullName evidence="7">C4-dicarboxylate ABC transporter</fullName>
    </submittedName>
    <submittedName>
        <fullName evidence="8">Uncharacterized membrane protein YfcC, ion transporter superfamily</fullName>
    </submittedName>
</protein>
<feature type="transmembrane region" description="Helical" evidence="6">
    <location>
        <begin position="322"/>
        <end position="343"/>
    </location>
</feature>
<evidence type="ECO:0000256" key="2">
    <source>
        <dbReference type="ARBA" id="ARBA00022475"/>
    </source>
</evidence>
<feature type="transmembrane region" description="Helical" evidence="6">
    <location>
        <begin position="267"/>
        <end position="284"/>
    </location>
</feature>
<keyword evidence="10" id="KW-1185">Reference proteome</keyword>
<dbReference type="OrthoDB" id="255482at2"/>
<dbReference type="EMBL" id="FRCA01000007">
    <property type="protein sequence ID" value="SHM33349.1"/>
    <property type="molecule type" value="Genomic_DNA"/>
</dbReference>
<feature type="transmembrane region" description="Helical" evidence="6">
    <location>
        <begin position="172"/>
        <end position="191"/>
    </location>
</feature>
<evidence type="ECO:0000313" key="10">
    <source>
        <dbReference type="Proteomes" id="UP000321726"/>
    </source>
</evidence>